<comment type="caution">
    <text evidence="2">The sequence shown here is derived from an EMBL/GenBank/DDBJ whole genome shotgun (WGS) entry which is preliminary data.</text>
</comment>
<dbReference type="Proteomes" id="UP001189429">
    <property type="component" value="Unassembled WGS sequence"/>
</dbReference>
<feature type="chain" id="PRO_5045864745" evidence="1">
    <location>
        <begin position="25"/>
        <end position="144"/>
    </location>
</feature>
<dbReference type="EMBL" id="CAUYUJ010015288">
    <property type="protein sequence ID" value="CAK0852039.1"/>
    <property type="molecule type" value="Genomic_DNA"/>
</dbReference>
<accession>A0ABN9U062</accession>
<organism evidence="2 3">
    <name type="scientific">Prorocentrum cordatum</name>
    <dbReference type="NCBI Taxonomy" id="2364126"/>
    <lineage>
        <taxon>Eukaryota</taxon>
        <taxon>Sar</taxon>
        <taxon>Alveolata</taxon>
        <taxon>Dinophyceae</taxon>
        <taxon>Prorocentrales</taxon>
        <taxon>Prorocentraceae</taxon>
        <taxon>Prorocentrum</taxon>
    </lineage>
</organism>
<evidence type="ECO:0000256" key="1">
    <source>
        <dbReference type="SAM" id="SignalP"/>
    </source>
</evidence>
<proteinExistence type="predicted"/>
<reference evidence="2" key="1">
    <citation type="submission" date="2023-10" db="EMBL/GenBank/DDBJ databases">
        <authorList>
            <person name="Chen Y."/>
            <person name="Shah S."/>
            <person name="Dougan E. K."/>
            <person name="Thang M."/>
            <person name="Chan C."/>
        </authorList>
    </citation>
    <scope>NUCLEOTIDE SEQUENCE [LARGE SCALE GENOMIC DNA]</scope>
</reference>
<keyword evidence="3" id="KW-1185">Reference proteome</keyword>
<sequence>MFQGISKFTSLCVWAAVLRAIIDGWTTHSRMQRRSRCLFGCGCGQDSIQHYAFCSVLADLARRKLGLEIPEPRTRLDEFLMLEPRFTVDQSSWFARCALLIYATFKATNAARDGQGMDTSDAWQQAFKEGAASRRDLGFLIGHA</sequence>
<name>A0ABN9U062_9DINO</name>
<protein>
    <submittedName>
        <fullName evidence="2">Uncharacterized protein</fullName>
    </submittedName>
</protein>
<evidence type="ECO:0000313" key="2">
    <source>
        <dbReference type="EMBL" id="CAK0852039.1"/>
    </source>
</evidence>
<gene>
    <name evidence="2" type="ORF">PCOR1329_LOCUS44011</name>
</gene>
<feature type="signal peptide" evidence="1">
    <location>
        <begin position="1"/>
        <end position="24"/>
    </location>
</feature>
<evidence type="ECO:0000313" key="3">
    <source>
        <dbReference type="Proteomes" id="UP001189429"/>
    </source>
</evidence>
<keyword evidence="1" id="KW-0732">Signal</keyword>